<dbReference type="EMBL" id="JBHSFN010000034">
    <property type="protein sequence ID" value="MFC4591585.1"/>
    <property type="molecule type" value="Genomic_DNA"/>
</dbReference>
<dbReference type="RefSeq" id="WP_262850253.1">
    <property type="nucleotide sequence ID" value="NZ_JANZYP010000100.1"/>
</dbReference>
<keyword evidence="1" id="KW-0812">Transmembrane</keyword>
<name>A0ABV9EPI2_9ACTN</name>
<keyword evidence="1" id="KW-1133">Transmembrane helix</keyword>
<feature type="transmembrane region" description="Helical" evidence="1">
    <location>
        <begin position="62"/>
        <end position="81"/>
    </location>
</feature>
<keyword evidence="1" id="KW-0472">Membrane</keyword>
<comment type="caution">
    <text evidence="2">The sequence shown here is derived from an EMBL/GenBank/DDBJ whole genome shotgun (WGS) entry which is preliminary data.</text>
</comment>
<sequence>MPAALPFRLARTAAFAVVCLGLSVTAHVVAGGTVSPSLALGVLALVTAAVLPLSGRERAAGVILPVLAGLQVVLHLVFSMAHTVGTTGGASGFAPHVHSGLVPGLGMLVAHGWAVVLTALWLARGEAALWGLLRRLGARLVRALLLLTVPERVRPAVSRAAGPRAPRPAVLRHVVSRRGPPRYRTAAAR</sequence>
<evidence type="ECO:0000256" key="1">
    <source>
        <dbReference type="SAM" id="Phobius"/>
    </source>
</evidence>
<dbReference type="Proteomes" id="UP001595891">
    <property type="component" value="Unassembled WGS sequence"/>
</dbReference>
<feature type="transmembrane region" description="Helical" evidence="1">
    <location>
        <begin position="36"/>
        <end position="55"/>
    </location>
</feature>
<evidence type="ECO:0000313" key="3">
    <source>
        <dbReference type="Proteomes" id="UP001595891"/>
    </source>
</evidence>
<protein>
    <submittedName>
        <fullName evidence="2">MFS transporter</fullName>
    </submittedName>
</protein>
<organism evidence="2 3">
    <name type="scientific">Sphaerisporangium corydalis</name>
    <dbReference type="NCBI Taxonomy" id="1441875"/>
    <lineage>
        <taxon>Bacteria</taxon>
        <taxon>Bacillati</taxon>
        <taxon>Actinomycetota</taxon>
        <taxon>Actinomycetes</taxon>
        <taxon>Streptosporangiales</taxon>
        <taxon>Streptosporangiaceae</taxon>
        <taxon>Sphaerisporangium</taxon>
    </lineage>
</organism>
<evidence type="ECO:0000313" key="2">
    <source>
        <dbReference type="EMBL" id="MFC4591585.1"/>
    </source>
</evidence>
<proteinExistence type="predicted"/>
<feature type="transmembrane region" description="Helical" evidence="1">
    <location>
        <begin position="101"/>
        <end position="123"/>
    </location>
</feature>
<keyword evidence="3" id="KW-1185">Reference proteome</keyword>
<gene>
    <name evidence="2" type="ORF">ACFO8L_36215</name>
</gene>
<accession>A0ABV9EPI2</accession>
<reference evidence="3" key="1">
    <citation type="journal article" date="2019" name="Int. J. Syst. Evol. Microbiol.">
        <title>The Global Catalogue of Microorganisms (GCM) 10K type strain sequencing project: providing services to taxonomists for standard genome sequencing and annotation.</title>
        <authorList>
            <consortium name="The Broad Institute Genomics Platform"/>
            <consortium name="The Broad Institute Genome Sequencing Center for Infectious Disease"/>
            <person name="Wu L."/>
            <person name="Ma J."/>
        </authorList>
    </citation>
    <scope>NUCLEOTIDE SEQUENCE [LARGE SCALE GENOMIC DNA]</scope>
    <source>
        <strain evidence="3">CCUG 49560</strain>
    </source>
</reference>